<dbReference type="EMBL" id="BARW01013204">
    <property type="protein sequence ID" value="GAI77300.1"/>
    <property type="molecule type" value="Genomic_DNA"/>
</dbReference>
<organism evidence="1">
    <name type="scientific">marine sediment metagenome</name>
    <dbReference type="NCBI Taxonomy" id="412755"/>
    <lineage>
        <taxon>unclassified sequences</taxon>
        <taxon>metagenomes</taxon>
        <taxon>ecological metagenomes</taxon>
    </lineage>
</organism>
<sequence length="40" mass="4627">LGKLLRVWELLTPNSMMPFLPEEMKMDMAGKGMISIKMEE</sequence>
<feature type="non-terminal residue" evidence="1">
    <location>
        <position position="1"/>
    </location>
</feature>
<evidence type="ECO:0000313" key="1">
    <source>
        <dbReference type="EMBL" id="GAI77300.1"/>
    </source>
</evidence>
<accession>X1SPL1</accession>
<gene>
    <name evidence="1" type="ORF">S12H4_24364</name>
</gene>
<reference evidence="1" key="1">
    <citation type="journal article" date="2014" name="Front. Microbiol.">
        <title>High frequency of phylogenetically diverse reductive dehalogenase-homologous genes in deep subseafloor sedimentary metagenomes.</title>
        <authorList>
            <person name="Kawai M."/>
            <person name="Futagami T."/>
            <person name="Toyoda A."/>
            <person name="Takaki Y."/>
            <person name="Nishi S."/>
            <person name="Hori S."/>
            <person name="Arai W."/>
            <person name="Tsubouchi T."/>
            <person name="Morono Y."/>
            <person name="Uchiyama I."/>
            <person name="Ito T."/>
            <person name="Fujiyama A."/>
            <person name="Inagaki F."/>
            <person name="Takami H."/>
        </authorList>
    </citation>
    <scope>NUCLEOTIDE SEQUENCE</scope>
    <source>
        <strain evidence="1">Expedition CK06-06</strain>
    </source>
</reference>
<protein>
    <submittedName>
        <fullName evidence="1">Uncharacterized protein</fullName>
    </submittedName>
</protein>
<comment type="caution">
    <text evidence="1">The sequence shown here is derived from an EMBL/GenBank/DDBJ whole genome shotgun (WGS) entry which is preliminary data.</text>
</comment>
<name>X1SPL1_9ZZZZ</name>
<dbReference type="AlphaFoldDB" id="X1SPL1"/>
<proteinExistence type="predicted"/>